<feature type="transmembrane region" description="Helical" evidence="7">
    <location>
        <begin position="164"/>
        <end position="190"/>
    </location>
</feature>
<evidence type="ECO:0000256" key="4">
    <source>
        <dbReference type="ARBA" id="ARBA00022692"/>
    </source>
</evidence>
<dbReference type="InterPro" id="IPR010656">
    <property type="entry name" value="DctM"/>
</dbReference>
<organism evidence="9 10">
    <name type="scientific">Photobacterium sanctipauli</name>
    <dbReference type="NCBI Taxonomy" id="1342794"/>
    <lineage>
        <taxon>Bacteria</taxon>
        <taxon>Pseudomonadati</taxon>
        <taxon>Pseudomonadota</taxon>
        <taxon>Gammaproteobacteria</taxon>
        <taxon>Vibrionales</taxon>
        <taxon>Vibrionaceae</taxon>
        <taxon>Photobacterium</taxon>
    </lineage>
</organism>
<dbReference type="PANTHER" id="PTHR33362:SF3">
    <property type="entry name" value="SIALIC ACID TRAP TRANSPORTER PERMEASE PROTEIN SIAT"/>
    <property type="match status" value="1"/>
</dbReference>
<dbReference type="GO" id="GO:0022857">
    <property type="term" value="F:transmembrane transporter activity"/>
    <property type="evidence" value="ECO:0007669"/>
    <property type="project" value="UniProtKB-UniRule"/>
</dbReference>
<dbReference type="Proteomes" id="UP000241771">
    <property type="component" value="Unassembled WGS sequence"/>
</dbReference>
<evidence type="ECO:0000256" key="6">
    <source>
        <dbReference type="ARBA" id="ARBA00023136"/>
    </source>
</evidence>
<keyword evidence="2" id="KW-1003">Cell membrane</keyword>
<feature type="transmembrane region" description="Helical" evidence="7">
    <location>
        <begin position="44"/>
        <end position="62"/>
    </location>
</feature>
<dbReference type="GO" id="GO:0005886">
    <property type="term" value="C:plasma membrane"/>
    <property type="evidence" value="ECO:0007669"/>
    <property type="project" value="UniProtKB-SubCell"/>
</dbReference>
<dbReference type="RefSeq" id="WP_036821720.1">
    <property type="nucleotide sequence ID" value="NZ_JGVO01000355.1"/>
</dbReference>
<evidence type="ECO:0000256" key="1">
    <source>
        <dbReference type="ARBA" id="ARBA00004429"/>
    </source>
</evidence>
<dbReference type="PIRSF" id="PIRSF006066">
    <property type="entry name" value="HI0050"/>
    <property type="match status" value="1"/>
</dbReference>
<dbReference type="AlphaFoldDB" id="A0A2T3P141"/>
<reference evidence="9 10" key="1">
    <citation type="submission" date="2018-01" db="EMBL/GenBank/DDBJ databases">
        <title>Whole genome sequencing of Histamine producing bacteria.</title>
        <authorList>
            <person name="Butler K."/>
        </authorList>
    </citation>
    <scope>NUCLEOTIDE SEQUENCE [LARGE SCALE GENOMIC DNA]</scope>
    <source>
        <strain evidence="9 10">DSM 100436</strain>
    </source>
</reference>
<evidence type="ECO:0000259" key="8">
    <source>
        <dbReference type="Pfam" id="PF06808"/>
    </source>
</evidence>
<dbReference type="OrthoDB" id="8627919at2"/>
<feature type="transmembrane region" description="Helical" evidence="7">
    <location>
        <begin position="354"/>
        <end position="383"/>
    </location>
</feature>
<accession>A0A2T3P141</accession>
<dbReference type="InterPro" id="IPR004681">
    <property type="entry name" value="TRAP_DctM"/>
</dbReference>
<gene>
    <name evidence="9" type="ORF">C9I98_02850</name>
</gene>
<evidence type="ECO:0000256" key="3">
    <source>
        <dbReference type="ARBA" id="ARBA00022519"/>
    </source>
</evidence>
<feature type="transmembrane region" description="Helical" evidence="7">
    <location>
        <begin position="211"/>
        <end position="233"/>
    </location>
</feature>
<keyword evidence="5 7" id="KW-1133">Transmembrane helix</keyword>
<dbReference type="PANTHER" id="PTHR33362">
    <property type="entry name" value="SIALIC ACID TRAP TRANSPORTER PERMEASE PROTEIN SIAT-RELATED"/>
    <property type="match status" value="1"/>
</dbReference>
<comment type="subcellular location">
    <subcellularLocation>
        <location evidence="1 7">Cell inner membrane</location>
        <topology evidence="1 7">Multi-pass membrane protein</topology>
    </subcellularLocation>
</comment>
<feature type="transmembrane region" description="Helical" evidence="7">
    <location>
        <begin position="312"/>
        <end position="342"/>
    </location>
</feature>
<evidence type="ECO:0000256" key="7">
    <source>
        <dbReference type="RuleBase" id="RU369079"/>
    </source>
</evidence>
<comment type="function">
    <text evidence="7">Part of the tripartite ATP-independent periplasmic (TRAP) transport system.</text>
</comment>
<feature type="domain" description="TRAP C4-dicarboxylate transport system permease DctM subunit" evidence="8">
    <location>
        <begin position="7"/>
        <end position="413"/>
    </location>
</feature>
<feature type="transmembrane region" description="Helical" evidence="7">
    <location>
        <begin position="276"/>
        <end position="292"/>
    </location>
</feature>
<evidence type="ECO:0000313" key="10">
    <source>
        <dbReference type="Proteomes" id="UP000241771"/>
    </source>
</evidence>
<dbReference type="Pfam" id="PF06808">
    <property type="entry name" value="DctM"/>
    <property type="match status" value="1"/>
</dbReference>
<comment type="subunit">
    <text evidence="7">The complex comprises the extracytoplasmic solute receptor protein and the two transmembrane proteins.</text>
</comment>
<keyword evidence="3 7" id="KW-0997">Cell inner membrane</keyword>
<evidence type="ECO:0000313" key="9">
    <source>
        <dbReference type="EMBL" id="PSW22220.1"/>
    </source>
</evidence>
<comment type="similarity">
    <text evidence="7">Belongs to the TRAP transporter large permease family.</text>
</comment>
<comment type="caution">
    <text evidence="9">The sequence shown here is derived from an EMBL/GenBank/DDBJ whole genome shotgun (WGS) entry which is preliminary data.</text>
</comment>
<keyword evidence="6 7" id="KW-0472">Membrane</keyword>
<sequence>MFSLAVLSFFLILGIPLVFAIIMSMTLYLGETPISISLIGQRIFGGLDSFSILAIPLFVLAGELMNKSGITNRIITFANSLVGAFRGGLAQVNVWSSVMFAGLSGSAVADTSALGRVFIPEMEKEGYSREFSSALTAASSVIGPMIPPSIPVIIYALIASGVSVPALFLAGIVPGVLSAVCLSVFVYIYASRNKNIKCNTAKQSLKERFNAFISAIVPLTMPVFIIGAILMGIVTPTEAAAFAAFYALIIGMFIFRTLKIKDLPEVFITSMRDSSIVLILIAVVSVANWLLTFSQVPQMISQQVLDNITNPIVFLLLVNLILLAVGLFLEGIAAMLILIPILHPIAMSFGIDPVHFGVIVIFNLMIGLITPPMGMCLFVANTISKVGIAAISRQVIPLFLLEVLVLMFITFVPSSVLMLPRLFGY</sequence>
<protein>
    <recommendedName>
        <fullName evidence="7">TRAP transporter large permease protein</fullName>
    </recommendedName>
</protein>
<feature type="transmembrane region" description="Helical" evidence="7">
    <location>
        <begin position="239"/>
        <end position="255"/>
    </location>
</feature>
<dbReference type="NCBIfam" id="TIGR00786">
    <property type="entry name" value="dctM"/>
    <property type="match status" value="1"/>
</dbReference>
<proteinExistence type="inferred from homology"/>
<keyword evidence="7" id="KW-0813">Transport</keyword>
<comment type="caution">
    <text evidence="7">Lacks conserved residue(s) required for the propagation of feature annotation.</text>
</comment>
<evidence type="ECO:0000256" key="2">
    <source>
        <dbReference type="ARBA" id="ARBA00022475"/>
    </source>
</evidence>
<evidence type="ECO:0000256" key="5">
    <source>
        <dbReference type="ARBA" id="ARBA00022989"/>
    </source>
</evidence>
<keyword evidence="4 7" id="KW-0812">Transmembrane</keyword>
<name>A0A2T3P141_9GAMM</name>
<dbReference type="EMBL" id="PYMA01000001">
    <property type="protein sequence ID" value="PSW22220.1"/>
    <property type="molecule type" value="Genomic_DNA"/>
</dbReference>
<keyword evidence="10" id="KW-1185">Reference proteome</keyword>
<feature type="transmembrane region" description="Helical" evidence="7">
    <location>
        <begin position="131"/>
        <end position="158"/>
    </location>
</feature>
<feature type="transmembrane region" description="Helical" evidence="7">
    <location>
        <begin position="395"/>
        <end position="419"/>
    </location>
</feature>